<name>A0A9J6RRV2_9GAMM</name>
<dbReference type="InterPro" id="IPR001926">
    <property type="entry name" value="TrpB-like_PALP"/>
</dbReference>
<dbReference type="PANTHER" id="PTHR43780:SF2">
    <property type="entry name" value="1-AMINOCYCLOPROPANE-1-CARBOXYLATE DEAMINASE-RELATED"/>
    <property type="match status" value="1"/>
</dbReference>
<dbReference type="InterPro" id="IPR027278">
    <property type="entry name" value="ACCD_DCysDesulf"/>
</dbReference>
<accession>A0A9J6RRV2</accession>
<evidence type="ECO:0000256" key="5">
    <source>
        <dbReference type="PIRSR" id="PIRSR006278-2"/>
    </source>
</evidence>
<dbReference type="AlphaFoldDB" id="A0A9J6RRV2"/>
<feature type="domain" description="Tryptophan synthase beta chain-like PALP" evidence="6">
    <location>
        <begin position="32"/>
        <end position="289"/>
    </location>
</feature>
<organism evidence="7 8">
    <name type="scientific">Dasania phycosphaerae</name>
    <dbReference type="NCBI Taxonomy" id="2950436"/>
    <lineage>
        <taxon>Bacteria</taxon>
        <taxon>Pseudomonadati</taxon>
        <taxon>Pseudomonadota</taxon>
        <taxon>Gammaproteobacteria</taxon>
        <taxon>Cellvibrionales</taxon>
        <taxon>Spongiibacteraceae</taxon>
        <taxon>Dasania</taxon>
    </lineage>
</organism>
<dbReference type="EMBL" id="JAPTGG010000018">
    <property type="protein sequence ID" value="MCZ0866896.1"/>
    <property type="molecule type" value="Genomic_DNA"/>
</dbReference>
<feature type="modified residue" description="N6-(pyridoxal phosphate)lysine" evidence="5">
    <location>
        <position position="42"/>
    </location>
</feature>
<comment type="cofactor">
    <cofactor evidence="1">
        <name>pyridoxal 5'-phosphate</name>
        <dbReference type="ChEBI" id="CHEBI:597326"/>
    </cofactor>
</comment>
<dbReference type="SUPFAM" id="SSF53686">
    <property type="entry name" value="Tryptophan synthase beta subunit-like PLP-dependent enzymes"/>
    <property type="match status" value="1"/>
</dbReference>
<feature type="active site" description="Nucleophile" evidence="4">
    <location>
        <position position="69"/>
    </location>
</feature>
<evidence type="ECO:0000256" key="2">
    <source>
        <dbReference type="ARBA" id="ARBA00008639"/>
    </source>
</evidence>
<dbReference type="Gene3D" id="3.40.50.1100">
    <property type="match status" value="2"/>
</dbReference>
<evidence type="ECO:0000313" key="8">
    <source>
        <dbReference type="Proteomes" id="UP001069090"/>
    </source>
</evidence>
<evidence type="ECO:0000313" key="7">
    <source>
        <dbReference type="EMBL" id="MCZ0866896.1"/>
    </source>
</evidence>
<proteinExistence type="inferred from homology"/>
<dbReference type="GO" id="GO:0019148">
    <property type="term" value="F:D-cysteine desulfhydrase activity"/>
    <property type="evidence" value="ECO:0007669"/>
    <property type="project" value="TreeGrafter"/>
</dbReference>
<dbReference type="RefSeq" id="WP_258332846.1">
    <property type="nucleotide sequence ID" value="NZ_JAPTGG010000018.1"/>
</dbReference>
<comment type="caution">
    <text evidence="7">The sequence shown here is derived from an EMBL/GenBank/DDBJ whole genome shotgun (WGS) entry which is preliminary data.</text>
</comment>
<dbReference type="PANTHER" id="PTHR43780">
    <property type="entry name" value="1-AMINOCYCLOPROPANE-1-CARBOXYLATE DEAMINASE-RELATED"/>
    <property type="match status" value="1"/>
</dbReference>
<keyword evidence="8" id="KW-1185">Reference proteome</keyword>
<comment type="similarity">
    <text evidence="2">Belongs to the ACC deaminase/D-cysteine desulfhydrase family.</text>
</comment>
<evidence type="ECO:0000256" key="1">
    <source>
        <dbReference type="ARBA" id="ARBA00001933"/>
    </source>
</evidence>
<reference evidence="7 8" key="1">
    <citation type="submission" date="2022-12" db="EMBL/GenBank/DDBJ databases">
        <title>Dasania phycosphaerae sp. nov., isolated from particulate material of the south coast of Korea.</title>
        <authorList>
            <person name="Jiang Y."/>
        </authorList>
    </citation>
    <scope>NUCLEOTIDE SEQUENCE [LARGE SCALE GENOMIC DNA]</scope>
    <source>
        <strain evidence="7 8">GY-19</strain>
    </source>
</reference>
<protein>
    <submittedName>
        <fullName evidence="7">Pyridoxal-phosphate dependent enzyme</fullName>
    </submittedName>
</protein>
<keyword evidence="3 5" id="KW-0663">Pyridoxal phosphate</keyword>
<dbReference type="PIRSF" id="PIRSF006278">
    <property type="entry name" value="ACCD_DCysDesulf"/>
    <property type="match status" value="1"/>
</dbReference>
<dbReference type="Proteomes" id="UP001069090">
    <property type="component" value="Unassembled WGS sequence"/>
</dbReference>
<dbReference type="InterPro" id="IPR036052">
    <property type="entry name" value="TrpB-like_PALP_sf"/>
</dbReference>
<gene>
    <name evidence="7" type="ORF">O0V09_16950</name>
</gene>
<sequence>MLSPTQPYAAVEAISYEPWLAKQVVVSVLRLDQFFPQLSGNKYFKLKHNLSHAQAQGYSRVISFGGAYSNHIHALAYAAQQYGMQALGIIRGDHGYAANPTLSDAQAWGMQLQFVSRSEYKRRAEPEYVRSLQQQYPDAWVIPEGGSNALAVQGCAEIAEHIRQGLGDNFDTVLLPCGTGATLAGVAMGLPPSKQVLGVAVLKGEGYLEAEVQRYLAQVANNSHAKWQICHDYHGGGYAKCDVALARFINNFPIALEPVYSGKLFFALDAMINSAAIAPGSRIVLIHTGGMQGLRGMQAIMDKRLAAAD</sequence>
<evidence type="ECO:0000256" key="3">
    <source>
        <dbReference type="ARBA" id="ARBA00022898"/>
    </source>
</evidence>
<dbReference type="Pfam" id="PF00291">
    <property type="entry name" value="PALP"/>
    <property type="match status" value="1"/>
</dbReference>
<evidence type="ECO:0000259" key="6">
    <source>
        <dbReference type="Pfam" id="PF00291"/>
    </source>
</evidence>
<evidence type="ECO:0000256" key="4">
    <source>
        <dbReference type="PIRSR" id="PIRSR006278-1"/>
    </source>
</evidence>